<evidence type="ECO:0000313" key="2">
    <source>
        <dbReference type="EMBL" id="KAH3843056.1"/>
    </source>
</evidence>
<keyword evidence="3" id="KW-1185">Reference proteome</keyword>
<accession>A0A9D4KQ25</accession>
<dbReference type="GO" id="GO:0004114">
    <property type="term" value="F:3',5'-cyclic-nucleotide phosphodiesterase activity"/>
    <property type="evidence" value="ECO:0007669"/>
    <property type="project" value="InterPro"/>
</dbReference>
<proteinExistence type="predicted"/>
<comment type="caution">
    <text evidence="2">The sequence shown here is derived from an EMBL/GenBank/DDBJ whole genome shotgun (WGS) entry which is preliminary data.</text>
</comment>
<dbReference type="InterPro" id="IPR002073">
    <property type="entry name" value="PDEase_catalytic_dom"/>
</dbReference>
<organism evidence="2 3">
    <name type="scientific">Dreissena polymorpha</name>
    <name type="common">Zebra mussel</name>
    <name type="synonym">Mytilus polymorpha</name>
    <dbReference type="NCBI Taxonomy" id="45954"/>
    <lineage>
        <taxon>Eukaryota</taxon>
        <taxon>Metazoa</taxon>
        <taxon>Spiralia</taxon>
        <taxon>Lophotrochozoa</taxon>
        <taxon>Mollusca</taxon>
        <taxon>Bivalvia</taxon>
        <taxon>Autobranchia</taxon>
        <taxon>Heteroconchia</taxon>
        <taxon>Euheterodonta</taxon>
        <taxon>Imparidentia</taxon>
        <taxon>Neoheterodontei</taxon>
        <taxon>Myida</taxon>
        <taxon>Dreissenoidea</taxon>
        <taxon>Dreissenidae</taxon>
        <taxon>Dreissena</taxon>
    </lineage>
</organism>
<reference evidence="2" key="2">
    <citation type="submission" date="2020-11" db="EMBL/GenBank/DDBJ databases">
        <authorList>
            <person name="McCartney M.A."/>
            <person name="Auch B."/>
            <person name="Kono T."/>
            <person name="Mallez S."/>
            <person name="Becker A."/>
            <person name="Gohl D.M."/>
            <person name="Silverstein K.A.T."/>
            <person name="Koren S."/>
            <person name="Bechman K.B."/>
            <person name="Herman A."/>
            <person name="Abrahante J.E."/>
            <person name="Garbe J."/>
        </authorList>
    </citation>
    <scope>NUCLEOTIDE SEQUENCE</scope>
    <source>
        <strain evidence="2">Duluth1</strain>
        <tissue evidence="2">Whole animal</tissue>
    </source>
</reference>
<evidence type="ECO:0000313" key="3">
    <source>
        <dbReference type="Proteomes" id="UP000828390"/>
    </source>
</evidence>
<dbReference type="Proteomes" id="UP000828390">
    <property type="component" value="Unassembled WGS sequence"/>
</dbReference>
<name>A0A9D4KQ25_DREPO</name>
<dbReference type="Pfam" id="PF00233">
    <property type="entry name" value="PDEase_I"/>
    <property type="match status" value="1"/>
</dbReference>
<dbReference type="Gene3D" id="1.10.1300.10">
    <property type="entry name" value="3'5'-cyclic nucleotide phosphodiesterase, catalytic domain"/>
    <property type="match status" value="1"/>
</dbReference>
<dbReference type="GO" id="GO:0007165">
    <property type="term" value="P:signal transduction"/>
    <property type="evidence" value="ECO:0007669"/>
    <property type="project" value="InterPro"/>
</dbReference>
<gene>
    <name evidence="2" type="ORF">DPMN_116563</name>
</gene>
<dbReference type="EMBL" id="JAIWYP010000004">
    <property type="protein sequence ID" value="KAH3843056.1"/>
    <property type="molecule type" value="Genomic_DNA"/>
</dbReference>
<sequence length="199" mass="22060">MITPVCNAIGVQAVISTGVSIQQLPGLSIQQLPGVSIQQLPGVSIQQLPGVSIQQLPGVSIDYQSLLQLSIMLLFFSQGDMEKARGIQPHEMYDRDKAHIPAVQISFLDHVSTSDPAPLRSKVKMTICNLHKTRTASHLQAVQYLRNKRHWERLSELIRVKRGGSTSCMTFEEVLAMEQEEIDTDHVVLNHALTNGEQS</sequence>
<feature type="domain" description="PDEase" evidence="1">
    <location>
        <begin position="70"/>
        <end position="112"/>
    </location>
</feature>
<reference evidence="2" key="1">
    <citation type="journal article" date="2019" name="bioRxiv">
        <title>The Genome of the Zebra Mussel, Dreissena polymorpha: A Resource for Invasive Species Research.</title>
        <authorList>
            <person name="McCartney M.A."/>
            <person name="Auch B."/>
            <person name="Kono T."/>
            <person name="Mallez S."/>
            <person name="Zhang Y."/>
            <person name="Obille A."/>
            <person name="Becker A."/>
            <person name="Abrahante J.E."/>
            <person name="Garbe J."/>
            <person name="Badalamenti J.P."/>
            <person name="Herman A."/>
            <person name="Mangelson H."/>
            <person name="Liachko I."/>
            <person name="Sullivan S."/>
            <person name="Sone E.D."/>
            <person name="Koren S."/>
            <person name="Silverstein K.A.T."/>
            <person name="Beckman K.B."/>
            <person name="Gohl D.M."/>
        </authorList>
    </citation>
    <scope>NUCLEOTIDE SEQUENCE</scope>
    <source>
        <strain evidence="2">Duluth1</strain>
        <tissue evidence="2">Whole animal</tissue>
    </source>
</reference>
<evidence type="ECO:0000259" key="1">
    <source>
        <dbReference type="Pfam" id="PF00233"/>
    </source>
</evidence>
<protein>
    <recommendedName>
        <fullName evidence="1">PDEase domain-containing protein</fullName>
    </recommendedName>
</protein>
<dbReference type="SUPFAM" id="SSF109604">
    <property type="entry name" value="HD-domain/PDEase-like"/>
    <property type="match status" value="1"/>
</dbReference>
<dbReference type="InterPro" id="IPR036971">
    <property type="entry name" value="PDEase_catalytic_dom_sf"/>
</dbReference>
<dbReference type="AlphaFoldDB" id="A0A9D4KQ25"/>